<dbReference type="Gene3D" id="2.40.128.130">
    <property type="entry name" value="Autotransporter beta-domain"/>
    <property type="match status" value="1"/>
</dbReference>
<dbReference type="InterPro" id="IPR013425">
    <property type="entry name" value="Autotrns_rpt"/>
</dbReference>
<keyword evidence="1" id="KW-0732">Signal</keyword>
<evidence type="ECO:0000256" key="2">
    <source>
        <dbReference type="SAM" id="MobiDB-lite"/>
    </source>
</evidence>
<dbReference type="InterPro" id="IPR036709">
    <property type="entry name" value="Autotransporte_beta_dom_sf"/>
</dbReference>
<feature type="region of interest" description="Disordered" evidence="2">
    <location>
        <begin position="1990"/>
        <end position="2010"/>
    </location>
</feature>
<dbReference type="Pfam" id="PF12951">
    <property type="entry name" value="PATR"/>
    <property type="match status" value="14"/>
</dbReference>
<dbReference type="InterPro" id="IPR005546">
    <property type="entry name" value="Autotransporte_beta"/>
</dbReference>
<name>A0ABX4PWG1_9PSED</name>
<comment type="caution">
    <text evidence="4">The sequence shown here is derived from an EMBL/GenBank/DDBJ whole genome shotgun (WGS) entry which is preliminary data.</text>
</comment>
<reference evidence="4 5" key="1">
    <citation type="submission" date="2017-11" db="EMBL/GenBank/DDBJ databases">
        <title>Genome sequencing of a diverse group of Pseudomonas species.</title>
        <authorList>
            <person name="Loper J."/>
        </authorList>
    </citation>
    <scope>NUCLEOTIDE SEQUENCE [LARGE SCALE GENOMIC DNA]</scope>
    <source>
        <strain evidence="4 5">LMG 25716</strain>
    </source>
</reference>
<dbReference type="PANTHER" id="PTHR35037">
    <property type="entry name" value="C-TERMINAL REGION OF AIDA-LIKE PROTEIN"/>
    <property type="match status" value="1"/>
</dbReference>
<dbReference type="PANTHER" id="PTHR35037:SF3">
    <property type="entry name" value="C-TERMINAL REGION OF AIDA-LIKE PROTEIN"/>
    <property type="match status" value="1"/>
</dbReference>
<keyword evidence="5" id="KW-1185">Reference proteome</keyword>
<dbReference type="SUPFAM" id="SSF103515">
    <property type="entry name" value="Autotransporter"/>
    <property type="match status" value="1"/>
</dbReference>
<evidence type="ECO:0000256" key="1">
    <source>
        <dbReference type="ARBA" id="ARBA00022729"/>
    </source>
</evidence>
<gene>
    <name evidence="4" type="ORF">ATI02_1034</name>
</gene>
<dbReference type="Pfam" id="PF03797">
    <property type="entry name" value="Autotransporter"/>
    <property type="match status" value="1"/>
</dbReference>
<dbReference type="SUPFAM" id="SSF51126">
    <property type="entry name" value="Pectin lyase-like"/>
    <property type="match status" value="5"/>
</dbReference>
<accession>A0ABX4PWG1</accession>
<evidence type="ECO:0000313" key="4">
    <source>
        <dbReference type="EMBL" id="PKA68272.1"/>
    </source>
</evidence>
<evidence type="ECO:0000313" key="5">
    <source>
        <dbReference type="Proteomes" id="UP000232455"/>
    </source>
</evidence>
<dbReference type="InterPro" id="IPR012332">
    <property type="entry name" value="Autotransporter_pectin_lyase_C"/>
</dbReference>
<feature type="domain" description="Autotransporter" evidence="3">
    <location>
        <begin position="2014"/>
        <end position="2291"/>
    </location>
</feature>
<protein>
    <submittedName>
        <fullName evidence="4">Outer membrane autotransporter protein</fullName>
    </submittedName>
</protein>
<dbReference type="Proteomes" id="UP000232455">
    <property type="component" value="Unassembled WGS sequence"/>
</dbReference>
<evidence type="ECO:0000259" key="3">
    <source>
        <dbReference type="PROSITE" id="PS51208"/>
    </source>
</evidence>
<dbReference type="NCBIfam" id="TIGR02601">
    <property type="entry name" value="autotrns_rpt"/>
    <property type="match status" value="13"/>
</dbReference>
<dbReference type="InterPro" id="IPR011050">
    <property type="entry name" value="Pectin_lyase_fold/virulence"/>
</dbReference>
<organism evidence="4 5">
    <name type="scientific">Pseudomonas baetica</name>
    <dbReference type="NCBI Taxonomy" id="674054"/>
    <lineage>
        <taxon>Bacteria</taxon>
        <taxon>Pseudomonadati</taxon>
        <taxon>Pseudomonadota</taxon>
        <taxon>Gammaproteobacteria</taxon>
        <taxon>Pseudomonadales</taxon>
        <taxon>Pseudomonadaceae</taxon>
        <taxon>Pseudomonas</taxon>
    </lineage>
</organism>
<dbReference type="EMBL" id="PHHE01000001">
    <property type="protein sequence ID" value="PKA68272.1"/>
    <property type="molecule type" value="Genomic_DNA"/>
</dbReference>
<dbReference type="PROSITE" id="PS51208">
    <property type="entry name" value="AUTOTRANSPORTER"/>
    <property type="match status" value="1"/>
</dbReference>
<proteinExistence type="predicted"/>
<sequence>MGTGALIVGGAATLDNSASFGIGNAITLNAGLTVAGNNDLSLNGIIDGAGNLTKNGLSDLTLAGNNTFTGALNIVSGSVTTLNSNALGNTAGVNISAGAGLNLGSDASLGALTGSGDVQLTGSNTLTVGSGNVTSTFDGGLSGSGGLIKVGTGTLSLTGINGITGNTAINGGTVDLSGSLASAQVNVNTGGTLTGTGSALGAININNGGHLALSSGNTLSASALTLGAGSNVDVALGTPSTASLMNIGGNLTLDGNLNVTDAGGFGVGVYRLFNYTGALTNLGLDVASVPVGYGLGDLLVQTGVANQINIQVSAPNSNIRYWDGSQTIANGVVDGGSGTWNAVGTNWTDANGLVNQPWAGDFAVFQGTAGTVTVNGTQAFTGMQFLTDGYNVVNGAAGQLTAVNGTGGTTSLRVDPGVTATINANIDGSGILNKLDAGTLVLGGANTYTGGTQLDGGKIIVGSNTALGTGTLTANAGTQLDSNAAVTLANAATLNGNLTVVGSNALTLNGVIGGTGGLIKTGTANLTLGGNNAFLGPVALNAGGLILASNSALGSGTLNAAGGTTLDAATAVSVNNAVNLAGNLGIGGTADLTLAGTINGAGSLTKNGAANLTLSGNNNFLGGTTLNAGTLTAGSNSALGLGNLTVAGASALDSNSALSLGNNVVLNANLSNTGSNNLTLAGVVSGAGGLIKDGASNLTLNGINTFTGGTTLNAGTLTLGTGGSLGSGALTVAGASTLDNTAPLVLANNLNVNANLALAGNNNLTLGGVIAGAGTLTKNGLSDVTLSGSNTFSGTFDVASGSLTTLSSAALGNNATVNLAGGAALNLGASASLASLTGSGTALIGTGNTLSLGGNNVSSTFAGILSGDGSLSKLGSGTLTLSGISDLTGDTNVNAGTLQVNGSLASGNVLVNSGGTLGGNGTLSGAVTVADGGHLAGVTGSTLSVRSLLFNGNSNFDVGLGTPVSGGGNALINVGGNLTLDGTLNVSDIGGFGSGVYRLIDYTGGLTDNGMLFGTLPGSVSPGDLQLQTALANQINLLVTAPGVTVQFWDGNQLVANGSVEGGSGTWGTGTTNWTDVNGTTNQAWTNSFAVFQGAAGTVTVNGAQTVTGMQFVTDGYSLVNGTAGSLNLVNGSLGNATVRVDPNATATIGVALNGSGTLGKYDSGTLVLNAANGYTGGTALNGGKIVVGNNAALGTGVLTAADGTALDSNAAVSLSNDVVVNGGLTVAGSNALTLGGVVSGSGSLIKAGASSLTLNGSNTYSGGTQLAGGTLILGNNSAISSGALNVTGNGSLDSTSALQLANAINLGAQLTLAGTQNTTLLGAVTGTGSLVKNGTGDLVLSGANTYSGGTTLNGGTTRGDTSSLQGAIVNNAVLTFEQNTDGSYTGNLTGAGTLNKTGSGQLLLTGNNSFTGNTSVQAGKLTVNGVLNSANVNVASGAGIGGSGQFAGAVQLADGATLAGGGTATPLSVGSLALSSGTNLDFSLGSATSSTTVVNVAGNLTLDGTLNVSNAGGFGTGVYQLFSYGGSLTDNGLVYGSLPVSAANLTLQTAIANQINLLVQGSPGEVQFWNGGTTNPDGSIGGGSGVWGPGTNWTDPSGTQALASNGQFAVFGGQAGTVTVQGNQNFTGLQFLSGGYSLVPGAGSTLTPVNGADGSLAPVRVNAGGSAEISTPLVGTGGIEKLDSGTLVLSGANTYSGGTTVSGGTLVGNTTSLQGNILNNASLLFVQNFNGQFNGSLRGLGAMLKRGTGTLLLTGDNPFSGTVAVDQGVLQVGSRSARASLGGQVTVANGAALSGNGSVGSVVNNGLVVSGGEAGTLSVAGNLSNAPTGVLALTISSPTATPLAVGGTAALGGGLQVNSLAPFTGNTVYSLITAGGGVTGTFTSTDLPQYAFLDSSLVYGADSVSLAVSRNGNSFADVAATGNQRSTASALSRNGAAGAALQNQIVNLSVAGARNAFDSLSGEIHASTASAILEDSRYVRDAVNDRMRQPSCSAADDPRRALAPGDNQLSSNGCHGEMVGWARALGAWGESDGDSNSAKLDRNLSGFMLGTDKQLDDQWRVGMAAGYTRSDLDAHDRRSDATVESYHLAAYLNSQFDALAVRLGAAYSWHDIETKRDVSVGTYNDRLKANYDARSAQVFGEVGYTIEAGGIALEPFAGLAYVNYDTDKAKEKGGVGRLKADADQDITFSTLGLRAGKVITLANGGQFTPRAAIGWRHAFGDTKPDADLTFIDGGASFSTQGVPIAKDSAIVEAGVDFQISPTGKLGVGYSGQLSNDSNDHAMTISFSLGF</sequence>
<dbReference type="NCBIfam" id="TIGR01414">
    <property type="entry name" value="autotrans_barl"/>
    <property type="match status" value="1"/>
</dbReference>
<dbReference type="InterPro" id="IPR051551">
    <property type="entry name" value="Autotransporter_adhesion"/>
</dbReference>
<dbReference type="SMART" id="SM00869">
    <property type="entry name" value="Autotransporter"/>
    <property type="match status" value="1"/>
</dbReference>
<dbReference type="InterPro" id="IPR006315">
    <property type="entry name" value="OM_autotransptr_brl_dom"/>
</dbReference>
<dbReference type="Gene3D" id="2.160.20.20">
    <property type="match status" value="5"/>
</dbReference>